<gene>
    <name evidence="2" type="ORF">ABL78_0959</name>
</gene>
<feature type="region of interest" description="Disordered" evidence="1">
    <location>
        <begin position="277"/>
        <end position="571"/>
    </location>
</feature>
<name>A0A0N0P8T4_LEPSE</name>
<organism evidence="2 3">
    <name type="scientific">Leptomonas seymouri</name>
    <dbReference type="NCBI Taxonomy" id="5684"/>
    <lineage>
        <taxon>Eukaryota</taxon>
        <taxon>Discoba</taxon>
        <taxon>Euglenozoa</taxon>
        <taxon>Kinetoplastea</taxon>
        <taxon>Metakinetoplastina</taxon>
        <taxon>Trypanosomatida</taxon>
        <taxon>Trypanosomatidae</taxon>
        <taxon>Leishmaniinae</taxon>
        <taxon>Leptomonas</taxon>
    </lineage>
</organism>
<accession>A0A0N0P8T4</accession>
<evidence type="ECO:0000313" key="3">
    <source>
        <dbReference type="Proteomes" id="UP000038009"/>
    </source>
</evidence>
<proteinExistence type="predicted"/>
<evidence type="ECO:0000313" key="2">
    <source>
        <dbReference type="EMBL" id="KPI89887.1"/>
    </source>
</evidence>
<feature type="region of interest" description="Disordered" evidence="1">
    <location>
        <begin position="209"/>
        <end position="249"/>
    </location>
</feature>
<evidence type="ECO:0000256" key="1">
    <source>
        <dbReference type="SAM" id="MobiDB-lite"/>
    </source>
</evidence>
<dbReference type="VEuPathDB" id="TriTrypDB:Lsey_0014_0100"/>
<feature type="compositionally biased region" description="Acidic residues" evidence="1">
    <location>
        <begin position="112"/>
        <end position="122"/>
    </location>
</feature>
<feature type="compositionally biased region" description="Low complexity" evidence="1">
    <location>
        <begin position="216"/>
        <end position="242"/>
    </location>
</feature>
<dbReference type="Proteomes" id="UP000038009">
    <property type="component" value="Unassembled WGS sequence"/>
</dbReference>
<protein>
    <submittedName>
        <fullName evidence="2">Uncharacterized protein</fullName>
    </submittedName>
</protein>
<feature type="compositionally biased region" description="Low complexity" evidence="1">
    <location>
        <begin position="323"/>
        <end position="333"/>
    </location>
</feature>
<feature type="compositionally biased region" description="Pro residues" evidence="1">
    <location>
        <begin position="279"/>
        <end position="303"/>
    </location>
</feature>
<feature type="region of interest" description="Disordered" evidence="1">
    <location>
        <begin position="107"/>
        <end position="132"/>
    </location>
</feature>
<feature type="compositionally biased region" description="Pro residues" evidence="1">
    <location>
        <begin position="417"/>
        <end position="428"/>
    </location>
</feature>
<feature type="compositionally biased region" description="Low complexity" evidence="1">
    <location>
        <begin position="474"/>
        <end position="497"/>
    </location>
</feature>
<feature type="compositionally biased region" description="Pro residues" evidence="1">
    <location>
        <begin position="533"/>
        <end position="546"/>
    </location>
</feature>
<feature type="compositionally biased region" description="Low complexity" evidence="1">
    <location>
        <begin position="372"/>
        <end position="395"/>
    </location>
</feature>
<feature type="compositionally biased region" description="Pro residues" evidence="1">
    <location>
        <begin position="498"/>
        <end position="507"/>
    </location>
</feature>
<keyword evidence="3" id="KW-1185">Reference proteome</keyword>
<dbReference type="AlphaFoldDB" id="A0A0N0P8T4"/>
<feature type="compositionally biased region" description="Low complexity" evidence="1">
    <location>
        <begin position="342"/>
        <end position="351"/>
    </location>
</feature>
<comment type="caution">
    <text evidence="2">The sequence shown here is derived from an EMBL/GenBank/DDBJ whole genome shotgun (WGS) entry which is preliminary data.</text>
</comment>
<feature type="compositionally biased region" description="Pro residues" evidence="1">
    <location>
        <begin position="453"/>
        <end position="463"/>
    </location>
</feature>
<dbReference type="OMA" id="YVEMCKE"/>
<dbReference type="OrthoDB" id="751084at2759"/>
<sequence length="571" mass="58758">MPSSESGSDGGVTLRERFGELRENAKGHWSTQAEATLLATLEQLHTRLMARSTQTYQSVEGLYVRTAATQVTLTNAFNHLKLLSQQHFVQHRIATEDLQLLRERQKQIEESPVSDDGEEQEESVASAASPTRFSDCHQRIKKQAVLRRMRAYVEACQETLLEEGVRVPLCPEDAEELAEENPYRRRRLCGLVGTEIFLRDAEIGCSGKRGGEADGGARAAPSPSSAQPASSADSAVPSSQPSMPAFSKTVIPTVPPQGLHKGAVSNAVAAIPVQAVSRPPAPVVPPPVKSVVPPPKPAVPPPAKATTAQRVAAKKKQRLALFSSSSSSASSSPPRTPPSSPSAPVSRNAVSDAMVRATRAPPKTTGKGLLDSSSNSESETATSFSDSSTLSSTTSEDAPPAAAKPNSEANGAASALVPPPPPPPPPLPSAKRPPVSPPVPASRSSSASTDQAAPPPPLTPAPLPASVGRAAYDSTPAGTDATKTTAAASSASAQSSSPAPPVPPPQPAASSAFPLPPLVFSLDDDAVPTAAPGAPPTAVPPVPPAPVSGLTATTLPARGGKLLSTSSEEDE</sequence>
<dbReference type="EMBL" id="LJSK01000014">
    <property type="protein sequence ID" value="KPI89887.1"/>
    <property type="molecule type" value="Genomic_DNA"/>
</dbReference>
<reference evidence="2 3" key="1">
    <citation type="journal article" date="2015" name="PLoS Pathog.">
        <title>Leptomonas seymouri: Adaptations to the Dixenous Life Cycle Analyzed by Genome Sequencing, Transcriptome Profiling and Co-infection with Leishmania donovani.</title>
        <authorList>
            <person name="Kraeva N."/>
            <person name="Butenko A."/>
            <person name="Hlavacova J."/>
            <person name="Kostygov A."/>
            <person name="Myskova J."/>
            <person name="Grybchuk D."/>
            <person name="Lestinova T."/>
            <person name="Votypka J."/>
            <person name="Volf P."/>
            <person name="Opperdoes F."/>
            <person name="Flegontov P."/>
            <person name="Lukes J."/>
            <person name="Yurchenko V."/>
        </authorList>
    </citation>
    <scope>NUCLEOTIDE SEQUENCE [LARGE SCALE GENOMIC DNA]</scope>
    <source>
        <strain evidence="2 3">ATCC 30220</strain>
    </source>
</reference>